<evidence type="ECO:0000313" key="11">
    <source>
        <dbReference type="WBParaSite" id="SPAL_0000451800.1"/>
    </source>
</evidence>
<evidence type="ECO:0000256" key="5">
    <source>
        <dbReference type="ARBA" id="ARBA00022829"/>
    </source>
</evidence>
<evidence type="ECO:0000256" key="4">
    <source>
        <dbReference type="ARBA" id="ARBA00022490"/>
    </source>
</evidence>
<evidence type="ECO:0000313" key="10">
    <source>
        <dbReference type="Proteomes" id="UP000046392"/>
    </source>
</evidence>
<keyword evidence="5" id="KW-0159">Chromosome partition</keyword>
<dbReference type="InterPro" id="IPR005635">
    <property type="entry name" value="Inner_centromere_prot_ARK-bd"/>
</dbReference>
<comment type="similarity">
    <text evidence="3">Belongs to the INCENP family.</text>
</comment>
<keyword evidence="4" id="KW-0963">Cytoplasm</keyword>
<dbReference type="GO" id="GO:1990385">
    <property type="term" value="C:meiotic spindle midzone"/>
    <property type="evidence" value="ECO:0007669"/>
    <property type="project" value="TreeGrafter"/>
</dbReference>
<dbReference type="GO" id="GO:0005634">
    <property type="term" value="C:nucleus"/>
    <property type="evidence" value="ECO:0007669"/>
    <property type="project" value="UniProtKB-SubCell"/>
</dbReference>
<evidence type="ECO:0000256" key="8">
    <source>
        <dbReference type="SAM" id="MobiDB-lite"/>
    </source>
</evidence>
<comment type="subcellular location">
    <subcellularLocation>
        <location evidence="2">Cytoplasm</location>
        <location evidence="2">Cytoskeleton</location>
        <location evidence="2">Spindle</location>
    </subcellularLocation>
    <subcellularLocation>
        <location evidence="1">Nucleus</location>
    </subcellularLocation>
</comment>
<dbReference type="GO" id="GO:0030496">
    <property type="term" value="C:midbody"/>
    <property type="evidence" value="ECO:0007669"/>
    <property type="project" value="TreeGrafter"/>
</dbReference>
<name>A0A0N5BEU9_STREA</name>
<dbReference type="Proteomes" id="UP000046392">
    <property type="component" value="Unplaced"/>
</dbReference>
<feature type="domain" description="Inner centromere protein ARK-binding" evidence="9">
    <location>
        <begin position="437"/>
        <end position="497"/>
    </location>
</feature>
<dbReference type="WBParaSite" id="SPAL_0000451800.1">
    <property type="protein sequence ID" value="SPAL_0000451800.1"/>
    <property type="gene ID" value="SPAL_0000451800"/>
</dbReference>
<dbReference type="AlphaFoldDB" id="A0A0N5BEU9"/>
<keyword evidence="10" id="KW-1185">Reference proteome</keyword>
<keyword evidence="6" id="KW-0206">Cytoskeleton</keyword>
<evidence type="ECO:0000256" key="3">
    <source>
        <dbReference type="ARBA" id="ARBA00010042"/>
    </source>
</evidence>
<evidence type="ECO:0000259" key="9">
    <source>
        <dbReference type="Pfam" id="PF03941"/>
    </source>
</evidence>
<dbReference type="GO" id="GO:0000281">
    <property type="term" value="P:mitotic cytokinesis"/>
    <property type="evidence" value="ECO:0007669"/>
    <property type="project" value="TreeGrafter"/>
</dbReference>
<dbReference type="PANTHER" id="PTHR13142">
    <property type="entry name" value="INNER CENTROMERE PROTEIN"/>
    <property type="match status" value="1"/>
</dbReference>
<evidence type="ECO:0000256" key="6">
    <source>
        <dbReference type="ARBA" id="ARBA00023212"/>
    </source>
</evidence>
<dbReference type="STRING" id="174720.A0A0N5BEU9"/>
<dbReference type="PANTHER" id="PTHR13142:SF1">
    <property type="entry name" value="INNER CENTROMERE PROTEIN"/>
    <property type="match status" value="1"/>
</dbReference>
<evidence type="ECO:0000256" key="7">
    <source>
        <dbReference type="ARBA" id="ARBA00023242"/>
    </source>
</evidence>
<keyword evidence="7" id="KW-0539">Nucleus</keyword>
<reference evidence="11" key="1">
    <citation type="submission" date="2017-02" db="UniProtKB">
        <authorList>
            <consortium name="WormBaseParasite"/>
        </authorList>
    </citation>
    <scope>IDENTIFICATION</scope>
</reference>
<feature type="region of interest" description="Disordered" evidence="8">
    <location>
        <begin position="209"/>
        <end position="230"/>
    </location>
</feature>
<feature type="region of interest" description="Disordered" evidence="8">
    <location>
        <begin position="327"/>
        <end position="348"/>
    </location>
</feature>
<organism evidence="10 11">
    <name type="scientific">Strongyloides papillosus</name>
    <name type="common">Intestinal threadworm</name>
    <dbReference type="NCBI Taxonomy" id="174720"/>
    <lineage>
        <taxon>Eukaryota</taxon>
        <taxon>Metazoa</taxon>
        <taxon>Ecdysozoa</taxon>
        <taxon>Nematoda</taxon>
        <taxon>Chromadorea</taxon>
        <taxon>Rhabditida</taxon>
        <taxon>Tylenchina</taxon>
        <taxon>Panagrolaimomorpha</taxon>
        <taxon>Strongyloidoidea</taxon>
        <taxon>Strongyloididae</taxon>
        <taxon>Strongyloides</taxon>
    </lineage>
</organism>
<sequence length="539" mass="62099">MVLLRRQRKVLKTINEEGVRNIRLGELSGDDFILEFSSTTFTNVIPDYEVMEDKIDEVTDVYDEKILDYCEAAQRMLKIQRKSLKAAVLQKNSKVKIPKTPKRGKNVSKIDKMHETIETRKDRMTKKNLFVNSNLSDDATGTSTRGIVVTNKACGTIGIHQNAENIPTTPHDILAASKRKRNTSERAMLLVQQGSSLRRADMKKKDLLKEKAEKAKREREERARRVEERRRLREQEREEILKEKREKEERMKEFRNHITKPGTPNDKCFKTPTSTVSRPKIPIKDIVDVSPIQPMEGIETSTSSYKTIVDKSCGSFELVYQTPEVARKRKNFSSRRSDSSPSPSRKNHRICYADDLTPEVTFNYCKDKTLCSDAVEQNQFRDFEKRMESIQLTNIIASPSMNNTVFNTSLTRDVQYEITPAKVPLPSTVDDYNIADLSEGDGTDDEDNPRKTIPKWAHMEHLRPALKEQHKKFKSRPLSEILNIFGKVNEFKVEDIFKNKEYVRSSSAFWSSPIHNPTHGRAIYQQLNGSVVDSSFFDD</sequence>
<proteinExistence type="inferred from homology"/>
<dbReference type="GO" id="GO:0051257">
    <property type="term" value="P:meiotic spindle midzone assembly"/>
    <property type="evidence" value="ECO:0007669"/>
    <property type="project" value="TreeGrafter"/>
</dbReference>
<evidence type="ECO:0000256" key="2">
    <source>
        <dbReference type="ARBA" id="ARBA00004186"/>
    </source>
</evidence>
<dbReference type="Gene3D" id="1.20.5.2230">
    <property type="match status" value="1"/>
</dbReference>
<dbReference type="Pfam" id="PF03941">
    <property type="entry name" value="INCENP_ARK-bind"/>
    <property type="match status" value="1"/>
</dbReference>
<feature type="region of interest" description="Disordered" evidence="8">
    <location>
        <begin position="250"/>
        <end position="276"/>
    </location>
</feature>
<evidence type="ECO:0000256" key="1">
    <source>
        <dbReference type="ARBA" id="ARBA00004123"/>
    </source>
</evidence>
<dbReference type="GO" id="GO:0032133">
    <property type="term" value="C:chromosome passenger complex"/>
    <property type="evidence" value="ECO:0007669"/>
    <property type="project" value="TreeGrafter"/>
</dbReference>
<dbReference type="GO" id="GO:0051310">
    <property type="term" value="P:metaphase chromosome alignment"/>
    <property type="evidence" value="ECO:0007669"/>
    <property type="project" value="TreeGrafter"/>
</dbReference>
<dbReference type="GO" id="GO:0000776">
    <property type="term" value="C:kinetochore"/>
    <property type="evidence" value="ECO:0007669"/>
    <property type="project" value="TreeGrafter"/>
</dbReference>
<accession>A0A0N5BEU9</accession>
<protein>
    <submittedName>
        <fullName evidence="11">INCENP_ARK-bind domain-containing protein</fullName>
    </submittedName>
</protein>